<protein>
    <submittedName>
        <fullName evidence="1">Uncharacterized protein</fullName>
    </submittedName>
</protein>
<organism evidence="1 2">
    <name type="scientific">Octopus vulgaris</name>
    <name type="common">Common octopus</name>
    <dbReference type="NCBI Taxonomy" id="6645"/>
    <lineage>
        <taxon>Eukaryota</taxon>
        <taxon>Metazoa</taxon>
        <taxon>Spiralia</taxon>
        <taxon>Lophotrochozoa</taxon>
        <taxon>Mollusca</taxon>
        <taxon>Cephalopoda</taxon>
        <taxon>Coleoidea</taxon>
        <taxon>Octopodiformes</taxon>
        <taxon>Octopoda</taxon>
        <taxon>Incirrata</taxon>
        <taxon>Octopodidae</taxon>
        <taxon>Octopus</taxon>
    </lineage>
</organism>
<dbReference type="AlphaFoldDB" id="A0AA36AVD8"/>
<accession>A0AA36AVD8</accession>
<evidence type="ECO:0000313" key="2">
    <source>
        <dbReference type="Proteomes" id="UP001162480"/>
    </source>
</evidence>
<name>A0AA36AVD8_OCTVU</name>
<proteinExistence type="predicted"/>
<dbReference type="EMBL" id="OX597818">
    <property type="protein sequence ID" value="CAI9722988.1"/>
    <property type="molecule type" value="Genomic_DNA"/>
</dbReference>
<sequence length="140" mass="16185">MPINQYLSSQMLVITNGKLADQLVPCPQKHTDVKSIVIRLFLTKRTHTDFIKLKPIMDTTQQPLALILIFKLETHCDIRNLIGKCKNIIKNKPKSTMCQKKTFRNKNKNPKVFDIRLASAWNRTPRTRIKVHIILVVVAL</sequence>
<reference evidence="1" key="1">
    <citation type="submission" date="2023-08" db="EMBL/GenBank/DDBJ databases">
        <authorList>
            <person name="Alioto T."/>
            <person name="Alioto T."/>
            <person name="Gomez Garrido J."/>
        </authorList>
    </citation>
    <scope>NUCLEOTIDE SEQUENCE</scope>
</reference>
<gene>
    <name evidence="1" type="ORF">OCTVUL_1B008450</name>
</gene>
<dbReference type="Proteomes" id="UP001162480">
    <property type="component" value="Chromosome 5"/>
</dbReference>
<evidence type="ECO:0000313" key="1">
    <source>
        <dbReference type="EMBL" id="CAI9722988.1"/>
    </source>
</evidence>
<keyword evidence="2" id="KW-1185">Reference proteome</keyword>